<evidence type="ECO:0000313" key="3">
    <source>
        <dbReference type="EMBL" id="KAF7319367.1"/>
    </source>
</evidence>
<dbReference type="AlphaFoldDB" id="A0A8H6WJ04"/>
<feature type="transmembrane region" description="Helical" evidence="2">
    <location>
        <begin position="162"/>
        <end position="180"/>
    </location>
</feature>
<evidence type="ECO:0000256" key="2">
    <source>
        <dbReference type="SAM" id="Phobius"/>
    </source>
</evidence>
<evidence type="ECO:0000313" key="4">
    <source>
        <dbReference type="Proteomes" id="UP000613580"/>
    </source>
</evidence>
<accession>A0A8H6WJ04</accession>
<protein>
    <submittedName>
        <fullName evidence="3">Uncharacterized protein</fullName>
    </submittedName>
</protein>
<feature type="region of interest" description="Disordered" evidence="1">
    <location>
        <begin position="1"/>
        <end position="44"/>
    </location>
</feature>
<keyword evidence="2" id="KW-0812">Transmembrane</keyword>
<keyword evidence="2" id="KW-1133">Transmembrane helix</keyword>
<proteinExistence type="predicted"/>
<dbReference type="OrthoDB" id="2947455at2759"/>
<gene>
    <name evidence="3" type="ORF">HMN09_00274500</name>
</gene>
<dbReference type="Proteomes" id="UP000613580">
    <property type="component" value="Unassembled WGS sequence"/>
</dbReference>
<keyword evidence="2" id="KW-0472">Membrane</keyword>
<keyword evidence="4" id="KW-1185">Reference proteome</keyword>
<evidence type="ECO:0000256" key="1">
    <source>
        <dbReference type="SAM" id="MobiDB-lite"/>
    </source>
</evidence>
<organism evidence="3 4">
    <name type="scientific">Mycena chlorophos</name>
    <name type="common">Agaric fungus</name>
    <name type="synonym">Agaricus chlorophos</name>
    <dbReference type="NCBI Taxonomy" id="658473"/>
    <lineage>
        <taxon>Eukaryota</taxon>
        <taxon>Fungi</taxon>
        <taxon>Dikarya</taxon>
        <taxon>Basidiomycota</taxon>
        <taxon>Agaricomycotina</taxon>
        <taxon>Agaricomycetes</taxon>
        <taxon>Agaricomycetidae</taxon>
        <taxon>Agaricales</taxon>
        <taxon>Marasmiineae</taxon>
        <taxon>Mycenaceae</taxon>
        <taxon>Mycena</taxon>
    </lineage>
</organism>
<feature type="compositionally biased region" description="Low complexity" evidence="1">
    <location>
        <begin position="24"/>
        <end position="43"/>
    </location>
</feature>
<comment type="caution">
    <text evidence="3">The sequence shown here is derived from an EMBL/GenBank/DDBJ whole genome shotgun (WGS) entry which is preliminary data.</text>
</comment>
<dbReference type="EMBL" id="JACAZE010000003">
    <property type="protein sequence ID" value="KAF7319367.1"/>
    <property type="molecule type" value="Genomic_DNA"/>
</dbReference>
<name>A0A8H6WJ04_MYCCL</name>
<reference evidence="3" key="1">
    <citation type="submission" date="2020-05" db="EMBL/GenBank/DDBJ databases">
        <title>Mycena genomes resolve the evolution of fungal bioluminescence.</title>
        <authorList>
            <person name="Tsai I.J."/>
        </authorList>
    </citation>
    <scope>NUCLEOTIDE SEQUENCE</scope>
    <source>
        <strain evidence="3">110903Hualien_Pintung</strain>
    </source>
</reference>
<sequence length="183" mass="20511">MLSTSTFLSPHHRTSTMSSYTPNRSASLPSPRSSSSSCSPTRSHFFMHSENSAEPTTTTTKHELDASADTADAFYHRSSADLESGRNLKCLVPGSDLDGAVPDMTHHTRDRRGLYAAYRRWFRRSSANSAAIQLPLTEKDREDLETHRMGLTSSILERRLQAGSWIAMIILLILTVYFFIREA</sequence>